<evidence type="ECO:0000313" key="1">
    <source>
        <dbReference type="EMBL" id="TMS16484.1"/>
    </source>
</evidence>
<keyword evidence="2" id="KW-1185">Reference proteome</keyword>
<proteinExistence type="predicted"/>
<organism evidence="1 2">
    <name type="scientific">Larimichthys crocea</name>
    <name type="common">Large yellow croaker</name>
    <name type="synonym">Pseudosciaena crocea</name>
    <dbReference type="NCBI Taxonomy" id="215358"/>
    <lineage>
        <taxon>Eukaryota</taxon>
        <taxon>Metazoa</taxon>
        <taxon>Chordata</taxon>
        <taxon>Craniata</taxon>
        <taxon>Vertebrata</taxon>
        <taxon>Euteleostomi</taxon>
        <taxon>Actinopterygii</taxon>
        <taxon>Neopterygii</taxon>
        <taxon>Teleostei</taxon>
        <taxon>Neoteleostei</taxon>
        <taxon>Acanthomorphata</taxon>
        <taxon>Eupercaria</taxon>
        <taxon>Sciaenidae</taxon>
        <taxon>Larimichthys</taxon>
    </lineage>
</organism>
<evidence type="ECO:0000313" key="2">
    <source>
        <dbReference type="Proteomes" id="UP000793456"/>
    </source>
</evidence>
<dbReference type="EMBL" id="CM011681">
    <property type="protein sequence ID" value="TMS16484.1"/>
    <property type="molecule type" value="Genomic_DNA"/>
</dbReference>
<name>A0ACD3RAJ6_LARCR</name>
<protein>
    <submittedName>
        <fullName evidence="1">Uncharacterized protein</fullName>
    </submittedName>
</protein>
<accession>A0ACD3RAJ6</accession>
<reference evidence="1" key="1">
    <citation type="submission" date="2018-11" db="EMBL/GenBank/DDBJ databases">
        <title>The sequence and de novo assembly of Larimichthys crocea genome using PacBio and Hi-C technologies.</title>
        <authorList>
            <person name="Xu P."/>
            <person name="Chen B."/>
            <person name="Zhou Z."/>
            <person name="Ke Q."/>
            <person name="Wu Y."/>
            <person name="Bai H."/>
            <person name="Pu F."/>
        </authorList>
    </citation>
    <scope>NUCLEOTIDE SEQUENCE</scope>
    <source>
        <tissue evidence="1">Muscle</tissue>
    </source>
</reference>
<dbReference type="Proteomes" id="UP000793456">
    <property type="component" value="Chromosome VIII"/>
</dbReference>
<gene>
    <name evidence="1" type="ORF">E3U43_013777</name>
</gene>
<comment type="caution">
    <text evidence="1">The sequence shown here is derived from an EMBL/GenBank/DDBJ whole genome shotgun (WGS) entry which is preliminary data.</text>
</comment>
<sequence>MEKPLPRLLCVCVQSSAERGLLKAIIKITTAVKFLQNPKVRQSPLATRKAFLKKKGLTDVEVELGHPALWQHRRNPAFEPCGAPTSTPCYSSGSCTTQ</sequence>